<reference evidence="1 2" key="1">
    <citation type="submission" date="2021-03" db="EMBL/GenBank/DDBJ databases">
        <title>Genomic Encyclopedia of Type Strains, Phase IV (KMG-IV): sequencing the most valuable type-strain genomes for metagenomic binning, comparative biology and taxonomic classification.</title>
        <authorList>
            <person name="Goeker M."/>
        </authorList>
    </citation>
    <scope>NUCLEOTIDE SEQUENCE [LARGE SCALE GENOMIC DNA]</scope>
    <source>
        <strain evidence="1 2">DSM 26048</strain>
    </source>
</reference>
<dbReference type="EMBL" id="JAGGLB010000021">
    <property type="protein sequence ID" value="MBP1993793.1"/>
    <property type="molecule type" value="Genomic_DNA"/>
</dbReference>
<proteinExistence type="predicted"/>
<sequence length="32" mass="3779">MNTPIKGSHNKMFFLIISEDYLYKKNVRGYNG</sequence>
<evidence type="ECO:0000313" key="1">
    <source>
        <dbReference type="EMBL" id="MBP1993793.1"/>
    </source>
</evidence>
<evidence type="ECO:0000313" key="2">
    <source>
        <dbReference type="Proteomes" id="UP001519287"/>
    </source>
</evidence>
<comment type="caution">
    <text evidence="1">The sequence shown here is derived from an EMBL/GenBank/DDBJ whole genome shotgun (WGS) entry which is preliminary data.</text>
</comment>
<accession>A0ABS4J1Y6</accession>
<organism evidence="1 2">
    <name type="scientific">Paenibacillus eucommiae</name>
    <dbReference type="NCBI Taxonomy" id="1355755"/>
    <lineage>
        <taxon>Bacteria</taxon>
        <taxon>Bacillati</taxon>
        <taxon>Bacillota</taxon>
        <taxon>Bacilli</taxon>
        <taxon>Bacillales</taxon>
        <taxon>Paenibacillaceae</taxon>
        <taxon>Paenibacillus</taxon>
    </lineage>
</organism>
<keyword evidence="2" id="KW-1185">Reference proteome</keyword>
<protein>
    <submittedName>
        <fullName evidence="1">Uncharacterized protein</fullName>
    </submittedName>
</protein>
<name>A0ABS4J1Y6_9BACL</name>
<gene>
    <name evidence="1" type="ORF">J2Z66_005419</name>
</gene>
<dbReference type="Proteomes" id="UP001519287">
    <property type="component" value="Unassembled WGS sequence"/>
</dbReference>